<proteinExistence type="predicted"/>
<protein>
    <submittedName>
        <fullName evidence="1">Acetylhydrolase</fullName>
    </submittedName>
</protein>
<dbReference type="GO" id="GO:0016787">
    <property type="term" value="F:hydrolase activity"/>
    <property type="evidence" value="ECO:0007669"/>
    <property type="project" value="UniProtKB-KW"/>
</dbReference>
<organism evidence="1 2">
    <name type="scientific">Mycobacterium shigaense</name>
    <dbReference type="NCBI Taxonomy" id="722731"/>
    <lineage>
        <taxon>Bacteria</taxon>
        <taxon>Bacillati</taxon>
        <taxon>Actinomycetota</taxon>
        <taxon>Actinomycetes</taxon>
        <taxon>Mycobacteriales</taxon>
        <taxon>Mycobacteriaceae</taxon>
        <taxon>Mycobacterium</taxon>
        <taxon>Mycobacterium simiae complex</taxon>
    </lineage>
</organism>
<dbReference type="AlphaFoldDB" id="A0A1Z4EKS1"/>
<evidence type="ECO:0000313" key="1">
    <source>
        <dbReference type="EMBL" id="BAX93516.1"/>
    </source>
</evidence>
<evidence type="ECO:0000313" key="2">
    <source>
        <dbReference type="Proteomes" id="UP000217736"/>
    </source>
</evidence>
<reference evidence="2" key="1">
    <citation type="submission" date="2017-06" db="EMBL/GenBank/DDBJ databases">
        <title>Complete Genome Sequence of Mycobacterium shigaense.</title>
        <authorList>
            <person name="Fukano H."/>
            <person name="Yoshida M."/>
            <person name="Kazumi Y."/>
            <person name="Ogura Y."/>
            <person name="Mitarai S."/>
            <person name="Hayashi T."/>
            <person name="Hoshino Y."/>
        </authorList>
    </citation>
    <scope>NUCLEOTIDE SEQUENCE [LARGE SCALE GENOMIC DNA]</scope>
    <source>
        <strain evidence="2">UN-152</strain>
    </source>
</reference>
<accession>A0A1Z4EKS1</accession>
<dbReference type="Proteomes" id="UP000217736">
    <property type="component" value="Chromosome"/>
</dbReference>
<dbReference type="KEGG" id="mshg:MSG_03381"/>
<dbReference type="EMBL" id="AP018164">
    <property type="protein sequence ID" value="BAX93516.1"/>
    <property type="molecule type" value="Genomic_DNA"/>
</dbReference>
<gene>
    <name evidence="1" type="primary">mbtJ</name>
    <name evidence="1" type="ORF">MSG_03381</name>
</gene>
<keyword evidence="1" id="KW-0378">Hydrolase</keyword>
<sequence>MADIVVLARGSLRSRGATAVSAYTLRPITGLIPPERAWGLWLSRQLVARIMDTFGPSLAGTRVEQVDTRLPDGRRLEGEWVCGPRTPTGATPYLETSSGEIYYVHGSGYAGCSPRTHRPIVQRHIADSRTAGSDADVVDDQRGCRAGHHRGRATAGFRPAAQAVQCTDHGQPASSARAHAAAYNAHDRGELYCMPQLDARIGWNIKRIAPQTYTRAAGLLSRANIH</sequence>
<keyword evidence="2" id="KW-1185">Reference proteome</keyword>
<name>A0A1Z4EKS1_9MYCO</name>